<evidence type="ECO:0000256" key="1">
    <source>
        <dbReference type="ARBA" id="ARBA00009080"/>
    </source>
</evidence>
<dbReference type="PIRSF" id="PIRSF000103">
    <property type="entry name" value="HIBADH"/>
    <property type="match status" value="1"/>
</dbReference>
<dbReference type="InterPro" id="IPR006115">
    <property type="entry name" value="6PGDH_NADP-bd"/>
</dbReference>
<accession>A0ABQ1NPP3</accession>
<evidence type="ECO:0000313" key="8">
    <source>
        <dbReference type="Proteomes" id="UP000597761"/>
    </source>
</evidence>
<comment type="similarity">
    <text evidence="1">Belongs to the HIBADH-related family.</text>
</comment>
<dbReference type="PANTHER" id="PTHR43580:SF2">
    <property type="entry name" value="CYTOKINE-LIKE NUCLEAR FACTOR N-PAC"/>
    <property type="match status" value="1"/>
</dbReference>
<dbReference type="InterPro" id="IPR008927">
    <property type="entry name" value="6-PGluconate_DH-like_C_sf"/>
</dbReference>
<name>A0ABQ1NPP3_9MICC</name>
<feature type="domain" description="6-phosphogluconate dehydrogenase NADP-binding" evidence="5">
    <location>
        <begin position="8"/>
        <end position="159"/>
    </location>
</feature>
<dbReference type="InterPro" id="IPR036291">
    <property type="entry name" value="NAD(P)-bd_dom_sf"/>
</dbReference>
<comment type="caution">
    <text evidence="7">The sequence shown here is derived from an EMBL/GenBank/DDBJ whole genome shotgun (WGS) entry which is preliminary data.</text>
</comment>
<feature type="transmembrane region" description="Helical" evidence="4">
    <location>
        <begin position="6"/>
        <end position="33"/>
    </location>
</feature>
<dbReference type="Pfam" id="PF14833">
    <property type="entry name" value="NAD_binding_11"/>
    <property type="match status" value="1"/>
</dbReference>
<sequence length="295" mass="31572">MSDAEPVVGFIGLGIMGSAMAANLLAAGPLLVWNRSPEARDRLATAGASVAATSREVFERCSVVFLMLTDDRATDAVLPLDDPGALHDRIVVQMSTLSPEYSQRSAERVRAAGGRYVEAPVSGSRQPAIDATLVAMVAGEDEDLNRIAPLLDSMCASVLRCGRVPNGLRMKLAVNTFLITMVTGLAEAFHFAEQHRLDPLQLEAALAAGPMASAVSRAKAAKIVHQDWSVHAAVPDVLKNSRLIVDEARRHHVASPLMDVCADLFAQTEALGHDHEDMAAVITAVRDRTERQGRP</sequence>
<protein>
    <submittedName>
        <fullName evidence="7">Dehydrogenase</fullName>
    </submittedName>
</protein>
<gene>
    <name evidence="7" type="ORF">GCM10011512_06370</name>
</gene>
<evidence type="ECO:0000259" key="6">
    <source>
        <dbReference type="Pfam" id="PF14833"/>
    </source>
</evidence>
<dbReference type="EMBL" id="BMJI01000002">
    <property type="protein sequence ID" value="GGC82358.1"/>
    <property type="molecule type" value="Genomic_DNA"/>
</dbReference>
<dbReference type="InterPro" id="IPR051265">
    <property type="entry name" value="HIBADH-related_NP60_sf"/>
</dbReference>
<dbReference type="InterPro" id="IPR013328">
    <property type="entry name" value="6PGD_dom2"/>
</dbReference>
<evidence type="ECO:0000256" key="4">
    <source>
        <dbReference type="SAM" id="Phobius"/>
    </source>
</evidence>
<dbReference type="SUPFAM" id="SSF51735">
    <property type="entry name" value="NAD(P)-binding Rossmann-fold domains"/>
    <property type="match status" value="1"/>
</dbReference>
<dbReference type="RefSeq" id="WP_188666220.1">
    <property type="nucleotide sequence ID" value="NZ_BMJI01000002.1"/>
</dbReference>
<dbReference type="InterPro" id="IPR002204">
    <property type="entry name" value="3-OH-isobutyrate_DH-rel_CS"/>
</dbReference>
<dbReference type="Gene3D" id="3.40.50.720">
    <property type="entry name" value="NAD(P)-binding Rossmann-like Domain"/>
    <property type="match status" value="1"/>
</dbReference>
<evidence type="ECO:0000259" key="5">
    <source>
        <dbReference type="Pfam" id="PF03446"/>
    </source>
</evidence>
<feature type="domain" description="3-hydroxyisobutyrate dehydrogenase-like NAD-binding" evidence="6">
    <location>
        <begin position="167"/>
        <end position="283"/>
    </location>
</feature>
<keyword evidence="8" id="KW-1185">Reference proteome</keyword>
<keyword evidence="3" id="KW-0520">NAD</keyword>
<dbReference type="PROSITE" id="PS00895">
    <property type="entry name" value="3_HYDROXYISOBUT_DH"/>
    <property type="match status" value="1"/>
</dbReference>
<keyword evidence="4" id="KW-0812">Transmembrane</keyword>
<dbReference type="Gene3D" id="1.10.1040.10">
    <property type="entry name" value="N-(1-d-carboxylethyl)-l-norvaline Dehydrogenase, domain 2"/>
    <property type="match status" value="1"/>
</dbReference>
<evidence type="ECO:0000256" key="3">
    <source>
        <dbReference type="ARBA" id="ARBA00023027"/>
    </source>
</evidence>
<proteinExistence type="inferred from homology"/>
<dbReference type="PANTHER" id="PTHR43580">
    <property type="entry name" value="OXIDOREDUCTASE GLYR1-RELATED"/>
    <property type="match status" value="1"/>
</dbReference>
<keyword evidence="2" id="KW-0560">Oxidoreductase</keyword>
<keyword evidence="4" id="KW-1133">Transmembrane helix</keyword>
<organism evidence="7 8">
    <name type="scientific">Tersicoccus solisilvae</name>
    <dbReference type="NCBI Taxonomy" id="1882339"/>
    <lineage>
        <taxon>Bacteria</taxon>
        <taxon>Bacillati</taxon>
        <taxon>Actinomycetota</taxon>
        <taxon>Actinomycetes</taxon>
        <taxon>Micrococcales</taxon>
        <taxon>Micrococcaceae</taxon>
        <taxon>Tersicoccus</taxon>
    </lineage>
</organism>
<dbReference type="InterPro" id="IPR015815">
    <property type="entry name" value="HIBADH-related"/>
</dbReference>
<evidence type="ECO:0000256" key="2">
    <source>
        <dbReference type="ARBA" id="ARBA00023002"/>
    </source>
</evidence>
<evidence type="ECO:0000313" key="7">
    <source>
        <dbReference type="EMBL" id="GGC82358.1"/>
    </source>
</evidence>
<dbReference type="Proteomes" id="UP000597761">
    <property type="component" value="Unassembled WGS sequence"/>
</dbReference>
<dbReference type="SUPFAM" id="SSF48179">
    <property type="entry name" value="6-phosphogluconate dehydrogenase C-terminal domain-like"/>
    <property type="match status" value="1"/>
</dbReference>
<reference evidence="8" key="1">
    <citation type="journal article" date="2019" name="Int. J. Syst. Evol. Microbiol.">
        <title>The Global Catalogue of Microorganisms (GCM) 10K type strain sequencing project: providing services to taxonomists for standard genome sequencing and annotation.</title>
        <authorList>
            <consortium name="The Broad Institute Genomics Platform"/>
            <consortium name="The Broad Institute Genome Sequencing Center for Infectious Disease"/>
            <person name="Wu L."/>
            <person name="Ma J."/>
        </authorList>
    </citation>
    <scope>NUCLEOTIDE SEQUENCE [LARGE SCALE GENOMIC DNA]</scope>
    <source>
        <strain evidence="8">CGMCC 1.15480</strain>
    </source>
</reference>
<dbReference type="Pfam" id="PF03446">
    <property type="entry name" value="NAD_binding_2"/>
    <property type="match status" value="1"/>
</dbReference>
<keyword evidence="4" id="KW-0472">Membrane</keyword>
<dbReference type="InterPro" id="IPR029154">
    <property type="entry name" value="HIBADH-like_NADP-bd"/>
</dbReference>